<dbReference type="Proteomes" id="UP000198767">
    <property type="component" value="Unassembled WGS sequence"/>
</dbReference>
<dbReference type="EMBL" id="FMWG01000017">
    <property type="protein sequence ID" value="SCZ73511.1"/>
    <property type="molecule type" value="Genomic_DNA"/>
</dbReference>
<dbReference type="PROSITE" id="PS51257">
    <property type="entry name" value="PROKAR_LIPOPROTEIN"/>
    <property type="match status" value="1"/>
</dbReference>
<dbReference type="OrthoDB" id="7860510at2"/>
<dbReference type="NCBIfam" id="NF033894">
    <property type="entry name" value="Eex_IncN"/>
    <property type="match status" value="1"/>
</dbReference>
<reference evidence="2 3" key="1">
    <citation type="submission" date="2016-10" db="EMBL/GenBank/DDBJ databases">
        <authorList>
            <person name="de Groot N.N."/>
        </authorList>
    </citation>
    <scope>NUCLEOTIDE SEQUENCE [LARGE SCALE GENOMIC DNA]</scope>
    <source>
        <strain evidence="2 3">U95</strain>
    </source>
</reference>
<dbReference type="InterPro" id="IPR047937">
    <property type="entry name" value="Eex_IncN-like"/>
</dbReference>
<evidence type="ECO:0000313" key="3">
    <source>
        <dbReference type="Proteomes" id="UP000198767"/>
    </source>
</evidence>
<evidence type="ECO:0000313" key="2">
    <source>
        <dbReference type="EMBL" id="SCZ73511.1"/>
    </source>
</evidence>
<dbReference type="RefSeq" id="WP_090221101.1">
    <property type="nucleotide sequence ID" value="NZ_FMWG01000017.1"/>
</dbReference>
<feature type="compositionally biased region" description="Polar residues" evidence="1">
    <location>
        <begin position="73"/>
        <end position="84"/>
    </location>
</feature>
<dbReference type="STRING" id="1156985.SAMN04488118_11745"/>
<name>A0A1G5RJG4_9RHOB</name>
<evidence type="ECO:0000256" key="1">
    <source>
        <dbReference type="SAM" id="MobiDB-lite"/>
    </source>
</evidence>
<organism evidence="2 3">
    <name type="scientific">Epibacterium ulvae</name>
    <dbReference type="NCBI Taxonomy" id="1156985"/>
    <lineage>
        <taxon>Bacteria</taxon>
        <taxon>Pseudomonadati</taxon>
        <taxon>Pseudomonadota</taxon>
        <taxon>Alphaproteobacteria</taxon>
        <taxon>Rhodobacterales</taxon>
        <taxon>Roseobacteraceae</taxon>
        <taxon>Epibacterium</taxon>
    </lineage>
</organism>
<evidence type="ECO:0008006" key="4">
    <source>
        <dbReference type="Google" id="ProtNLM"/>
    </source>
</evidence>
<dbReference type="AlphaFoldDB" id="A0A1G5RJG4"/>
<feature type="region of interest" description="Disordered" evidence="1">
    <location>
        <begin position="63"/>
        <end position="84"/>
    </location>
</feature>
<accession>A0A1G5RJG4</accession>
<sequence>MINRTLIFFALGSVAFLSACKGEENKTAEFFVNNPNERAATLSKCETTDGAQLESNCVNAAEAERAENRKTRSQSVQELFSSTD</sequence>
<keyword evidence="3" id="KW-1185">Reference proteome</keyword>
<proteinExistence type="predicted"/>
<protein>
    <recommendedName>
        <fullName evidence="4">EexN family lipoprotein</fullName>
    </recommendedName>
</protein>
<gene>
    <name evidence="2" type="ORF">SAMN04488118_11745</name>
</gene>